<dbReference type="Proteomes" id="UP000823046">
    <property type="component" value="Unassembled WGS sequence"/>
</dbReference>
<dbReference type="InterPro" id="IPR000465">
    <property type="entry name" value="XPA/RAD14"/>
</dbReference>
<gene>
    <name evidence="6" type="ORF">IE077_000687</name>
</gene>
<dbReference type="InterPro" id="IPR022656">
    <property type="entry name" value="XPA_C"/>
</dbReference>
<accession>A0ABQ7JGD5</accession>
<evidence type="ECO:0000259" key="5">
    <source>
        <dbReference type="Pfam" id="PF05181"/>
    </source>
</evidence>
<keyword evidence="3" id="KW-0539">Nucleus</keyword>
<evidence type="ECO:0000313" key="7">
    <source>
        <dbReference type="Proteomes" id="UP000823046"/>
    </source>
</evidence>
<dbReference type="PANTHER" id="PTHR10142:SF0">
    <property type="entry name" value="DNA REPAIR PROTEIN COMPLEMENTING XP-A CELLS"/>
    <property type="match status" value="1"/>
</dbReference>
<dbReference type="InterPro" id="IPR037129">
    <property type="entry name" value="XPA_sf"/>
</dbReference>
<comment type="caution">
    <text evidence="6">The sequence shown here is derived from an EMBL/GenBank/DDBJ whole genome shotgun (WGS) entry which is preliminary data.</text>
</comment>
<evidence type="ECO:0000256" key="2">
    <source>
        <dbReference type="ARBA" id="ARBA00022833"/>
    </source>
</evidence>
<reference evidence="6 7" key="1">
    <citation type="journal article" date="2020" name="bioRxiv">
        <title>Metabolic contributions of an alphaproteobacterial endosymbiont in the apicomplexan Cardiosporidium cionae.</title>
        <authorList>
            <person name="Hunter E.S."/>
            <person name="Paight C.J."/>
            <person name="Lane C.E."/>
        </authorList>
    </citation>
    <scope>NUCLEOTIDE SEQUENCE [LARGE SCALE GENOMIC DNA]</scope>
    <source>
        <strain evidence="6">ESH_2018</strain>
    </source>
</reference>
<dbReference type="Gene3D" id="3.90.530.10">
    <property type="entry name" value="XPA C-terminal domain"/>
    <property type="match status" value="1"/>
</dbReference>
<comment type="subcellular location">
    <subcellularLocation>
        <location evidence="1">Nucleus</location>
    </subcellularLocation>
</comment>
<organism evidence="6 7">
    <name type="scientific">Cardiosporidium cionae</name>
    <dbReference type="NCBI Taxonomy" id="476202"/>
    <lineage>
        <taxon>Eukaryota</taxon>
        <taxon>Sar</taxon>
        <taxon>Alveolata</taxon>
        <taxon>Apicomplexa</taxon>
        <taxon>Aconoidasida</taxon>
        <taxon>Nephromycida</taxon>
        <taxon>Cardiosporidium</taxon>
    </lineage>
</organism>
<dbReference type="SUPFAM" id="SSF46955">
    <property type="entry name" value="Putative DNA-binding domain"/>
    <property type="match status" value="1"/>
</dbReference>
<dbReference type="InterPro" id="IPR009061">
    <property type="entry name" value="DNA-bd_dom_put_sf"/>
</dbReference>
<protein>
    <recommendedName>
        <fullName evidence="5">XPA C-terminal domain-containing protein</fullName>
    </recommendedName>
</protein>
<dbReference type="EMBL" id="JADAQX010000003">
    <property type="protein sequence ID" value="KAF8823088.1"/>
    <property type="molecule type" value="Genomic_DNA"/>
</dbReference>
<feature type="domain" description="XPA C-terminal" evidence="5">
    <location>
        <begin position="104"/>
        <end position="152"/>
    </location>
</feature>
<keyword evidence="7" id="KW-1185">Reference proteome</keyword>
<evidence type="ECO:0000313" key="6">
    <source>
        <dbReference type="EMBL" id="KAF8823088.1"/>
    </source>
</evidence>
<dbReference type="CDD" id="cd21075">
    <property type="entry name" value="DBD_XPA-like"/>
    <property type="match status" value="1"/>
</dbReference>
<keyword evidence="2" id="KW-0862">Zinc</keyword>
<evidence type="ECO:0000256" key="3">
    <source>
        <dbReference type="ARBA" id="ARBA00023242"/>
    </source>
</evidence>
<sequence>MRIVYASWNHNMTGNRTRKFMEQRDISVPTVSNASLFDASLLSLHICAEGSAKKEEDDEAVTNIEVALTCRHCGSMKQLDRSLLQCGIGVCWECLRSESLREAYSRISQTNALRKYCLSSNDLVKATSKLAVSNVRNPRGYEKQMKLYYEFQLRDLAIQKYGSWEEVEKIHDNRQQHRFSRILAPSSEFTSELEKMSKRKSQEKKSKMGKKRTHPISQIPNRAPHIHQFEEARCTDATRKSFVQKCITCDFMHEWEEI</sequence>
<proteinExistence type="predicted"/>
<feature type="compositionally biased region" description="Basic residues" evidence="4">
    <location>
        <begin position="197"/>
        <end position="214"/>
    </location>
</feature>
<name>A0ABQ7JGD5_9APIC</name>
<evidence type="ECO:0000256" key="4">
    <source>
        <dbReference type="SAM" id="MobiDB-lite"/>
    </source>
</evidence>
<dbReference type="Pfam" id="PF05181">
    <property type="entry name" value="XPA_C"/>
    <property type="match status" value="1"/>
</dbReference>
<evidence type="ECO:0000256" key="1">
    <source>
        <dbReference type="ARBA" id="ARBA00004123"/>
    </source>
</evidence>
<feature type="region of interest" description="Disordered" evidence="4">
    <location>
        <begin position="190"/>
        <end position="225"/>
    </location>
</feature>
<dbReference type="PANTHER" id="PTHR10142">
    <property type="entry name" value="DNA REPAIR PROTEIN COMPLEMENTING XP-A CELLS"/>
    <property type="match status" value="1"/>
</dbReference>